<dbReference type="CDD" id="cd00075">
    <property type="entry name" value="HATPase"/>
    <property type="match status" value="1"/>
</dbReference>
<dbReference type="PROSITE" id="PS50885">
    <property type="entry name" value="HAMP"/>
    <property type="match status" value="1"/>
</dbReference>
<evidence type="ECO:0000256" key="6">
    <source>
        <dbReference type="ARBA" id="ARBA00022692"/>
    </source>
</evidence>
<dbReference type="PANTHER" id="PTHR45436:SF15">
    <property type="entry name" value="SENSOR HISTIDINE KINASE CUSS"/>
    <property type="match status" value="1"/>
</dbReference>
<evidence type="ECO:0000259" key="12">
    <source>
        <dbReference type="PROSITE" id="PS50109"/>
    </source>
</evidence>
<evidence type="ECO:0000256" key="2">
    <source>
        <dbReference type="ARBA" id="ARBA00004141"/>
    </source>
</evidence>
<dbReference type="AlphaFoldDB" id="A0A656QK62"/>
<dbReference type="InterPro" id="IPR004358">
    <property type="entry name" value="Sig_transdc_His_kin-like_C"/>
</dbReference>
<comment type="subcellular location">
    <subcellularLocation>
        <location evidence="2">Membrane</location>
        <topology evidence="2">Multi-pass membrane protein</topology>
    </subcellularLocation>
</comment>
<evidence type="ECO:0000256" key="8">
    <source>
        <dbReference type="ARBA" id="ARBA00022989"/>
    </source>
</evidence>
<dbReference type="InterPro" id="IPR003660">
    <property type="entry name" value="HAMP_dom"/>
</dbReference>
<organism evidence="14 15">
    <name type="scientific">Caballeronia zhejiangensis</name>
    <dbReference type="NCBI Taxonomy" id="871203"/>
    <lineage>
        <taxon>Bacteria</taxon>
        <taxon>Pseudomonadati</taxon>
        <taxon>Pseudomonadota</taxon>
        <taxon>Betaproteobacteria</taxon>
        <taxon>Burkholderiales</taxon>
        <taxon>Burkholderiaceae</taxon>
        <taxon>Caballeronia</taxon>
    </lineage>
</organism>
<dbReference type="Proteomes" id="UP000027451">
    <property type="component" value="Unassembled WGS sequence"/>
</dbReference>
<dbReference type="PROSITE" id="PS50109">
    <property type="entry name" value="HIS_KIN"/>
    <property type="match status" value="1"/>
</dbReference>
<dbReference type="Gene3D" id="3.30.565.10">
    <property type="entry name" value="Histidine kinase-like ATPase, C-terminal domain"/>
    <property type="match status" value="1"/>
</dbReference>
<sequence length="434" mass="46552">MDGLEAAMTRSLQFRLSAWLSALIVAIAAAGGVIAFQTAFHEANELQDGQLKQVAALVTPRTLATMQREALGRVDGADPESKLVIQTIGERAPLPVASDLRDGLQNAIVQGTRWRLVVKTLDDGTRVVIGQQTAGRDEIARNGALATVMPFAALALVLLAALHLIVRRQFRPLSALSASLDTRPEHDLSALSRDALPSEIAPFVVAINRLLARVEASVALQRRFVADAAHELRSPLTALSLQAERLDAAELPDSARERLDALRRGLARTRSLLHQLLTLARLQQRTDADTARLRVQDVFRNVLEDLMPLAETKDIDIGVSTSDDVFIHAPQADLTIMVKNLVDNAIRYTPAAGRVDLAAGVSNARPWIRVADSGPGIAPEERARVFDPFYRVLGGDANGSGLGLSIVGTIAARIGATIELADAAPRGLVVTVTI</sequence>
<gene>
    <name evidence="14" type="ORF">BG60_06290</name>
</gene>
<evidence type="ECO:0000256" key="10">
    <source>
        <dbReference type="ARBA" id="ARBA00023136"/>
    </source>
</evidence>
<keyword evidence="6 11" id="KW-0812">Transmembrane</keyword>
<dbReference type="Pfam" id="PF00512">
    <property type="entry name" value="HisKA"/>
    <property type="match status" value="1"/>
</dbReference>
<keyword evidence="4" id="KW-0597">Phosphoprotein</keyword>
<evidence type="ECO:0000259" key="13">
    <source>
        <dbReference type="PROSITE" id="PS50885"/>
    </source>
</evidence>
<evidence type="ECO:0000256" key="11">
    <source>
        <dbReference type="SAM" id="Phobius"/>
    </source>
</evidence>
<comment type="catalytic activity">
    <reaction evidence="1">
        <text>ATP + protein L-histidine = ADP + protein N-phospho-L-histidine.</text>
        <dbReference type="EC" id="2.7.13.3"/>
    </reaction>
</comment>
<evidence type="ECO:0000256" key="9">
    <source>
        <dbReference type="ARBA" id="ARBA00023012"/>
    </source>
</evidence>
<feature type="domain" description="Histidine kinase" evidence="12">
    <location>
        <begin position="227"/>
        <end position="434"/>
    </location>
</feature>
<name>A0A656QK62_9BURK</name>
<dbReference type="Gene3D" id="1.10.287.130">
    <property type="match status" value="1"/>
</dbReference>
<dbReference type="InterPro" id="IPR036097">
    <property type="entry name" value="HisK_dim/P_sf"/>
</dbReference>
<dbReference type="GO" id="GO:0005886">
    <property type="term" value="C:plasma membrane"/>
    <property type="evidence" value="ECO:0007669"/>
    <property type="project" value="TreeGrafter"/>
</dbReference>
<evidence type="ECO:0000313" key="14">
    <source>
        <dbReference type="EMBL" id="KDR29676.1"/>
    </source>
</evidence>
<keyword evidence="8 11" id="KW-1133">Transmembrane helix</keyword>
<dbReference type="InterPro" id="IPR050428">
    <property type="entry name" value="TCS_sensor_his_kinase"/>
</dbReference>
<dbReference type="SUPFAM" id="SSF55874">
    <property type="entry name" value="ATPase domain of HSP90 chaperone/DNA topoisomerase II/histidine kinase"/>
    <property type="match status" value="1"/>
</dbReference>
<keyword evidence="10 11" id="KW-0472">Membrane</keyword>
<proteinExistence type="predicted"/>
<feature type="transmembrane region" description="Helical" evidence="11">
    <location>
        <begin position="144"/>
        <end position="166"/>
    </location>
</feature>
<dbReference type="SMART" id="SM00388">
    <property type="entry name" value="HisKA"/>
    <property type="match status" value="1"/>
</dbReference>
<evidence type="ECO:0000256" key="3">
    <source>
        <dbReference type="ARBA" id="ARBA00012438"/>
    </source>
</evidence>
<dbReference type="PANTHER" id="PTHR45436">
    <property type="entry name" value="SENSOR HISTIDINE KINASE YKOH"/>
    <property type="match status" value="1"/>
</dbReference>
<feature type="domain" description="HAMP" evidence="13">
    <location>
        <begin position="167"/>
        <end position="219"/>
    </location>
</feature>
<comment type="caution">
    <text evidence="14">The sequence shown here is derived from an EMBL/GenBank/DDBJ whole genome shotgun (WGS) entry which is preliminary data.</text>
</comment>
<keyword evidence="5" id="KW-0808">Transferase</keyword>
<dbReference type="SUPFAM" id="SSF47384">
    <property type="entry name" value="Homodimeric domain of signal transducing histidine kinase"/>
    <property type="match status" value="1"/>
</dbReference>
<keyword evidence="9" id="KW-0902">Two-component regulatory system</keyword>
<keyword evidence="15" id="KW-1185">Reference proteome</keyword>
<dbReference type="InterPro" id="IPR003661">
    <property type="entry name" value="HisK_dim/P_dom"/>
</dbReference>
<dbReference type="InterPro" id="IPR003594">
    <property type="entry name" value="HATPase_dom"/>
</dbReference>
<evidence type="ECO:0000256" key="5">
    <source>
        <dbReference type="ARBA" id="ARBA00022679"/>
    </source>
</evidence>
<dbReference type="PRINTS" id="PR00344">
    <property type="entry name" value="BCTRLSENSOR"/>
</dbReference>
<dbReference type="GO" id="GO:0000155">
    <property type="term" value="F:phosphorelay sensor kinase activity"/>
    <property type="evidence" value="ECO:0007669"/>
    <property type="project" value="InterPro"/>
</dbReference>
<evidence type="ECO:0000256" key="1">
    <source>
        <dbReference type="ARBA" id="ARBA00000085"/>
    </source>
</evidence>
<dbReference type="CDD" id="cd00082">
    <property type="entry name" value="HisKA"/>
    <property type="match status" value="1"/>
</dbReference>
<evidence type="ECO:0000256" key="7">
    <source>
        <dbReference type="ARBA" id="ARBA00022777"/>
    </source>
</evidence>
<dbReference type="Pfam" id="PF02518">
    <property type="entry name" value="HATPase_c"/>
    <property type="match status" value="1"/>
</dbReference>
<dbReference type="OrthoDB" id="8554694at2"/>
<dbReference type="EC" id="2.7.13.3" evidence="3"/>
<reference evidence="14 15" key="1">
    <citation type="submission" date="2014-03" db="EMBL/GenBank/DDBJ databases">
        <title>Draft Genome Sequences of Four Burkholderia Strains.</title>
        <authorList>
            <person name="Liu X.Y."/>
            <person name="Li C.X."/>
            <person name="Xu J.H."/>
        </authorList>
    </citation>
    <scope>NUCLEOTIDE SEQUENCE [LARGE SCALE GENOMIC DNA]</scope>
    <source>
        <strain evidence="14 15">OP-1</strain>
    </source>
</reference>
<dbReference type="SMART" id="SM00387">
    <property type="entry name" value="HATPase_c"/>
    <property type="match status" value="1"/>
</dbReference>
<dbReference type="InterPro" id="IPR036890">
    <property type="entry name" value="HATPase_C_sf"/>
</dbReference>
<protein>
    <recommendedName>
        <fullName evidence="3">histidine kinase</fullName>
        <ecNumber evidence="3">2.7.13.3</ecNumber>
    </recommendedName>
</protein>
<evidence type="ECO:0000256" key="4">
    <source>
        <dbReference type="ARBA" id="ARBA00022553"/>
    </source>
</evidence>
<accession>A0A656QK62</accession>
<dbReference type="EMBL" id="JFHD01000012">
    <property type="protein sequence ID" value="KDR29676.1"/>
    <property type="molecule type" value="Genomic_DNA"/>
</dbReference>
<dbReference type="InterPro" id="IPR005467">
    <property type="entry name" value="His_kinase_dom"/>
</dbReference>
<keyword evidence="7 14" id="KW-0418">Kinase</keyword>
<evidence type="ECO:0000313" key="15">
    <source>
        <dbReference type="Proteomes" id="UP000027451"/>
    </source>
</evidence>